<dbReference type="SUPFAM" id="SSF53300">
    <property type="entry name" value="vWA-like"/>
    <property type="match status" value="1"/>
</dbReference>
<keyword evidence="6" id="KW-1133">Transmembrane helix</keyword>
<protein>
    <submittedName>
        <fullName evidence="9">HMCN</fullName>
    </submittedName>
</protein>
<dbReference type="EMBL" id="CAJPWZ010003042">
    <property type="protein sequence ID" value="CAG2250172.1"/>
    <property type="molecule type" value="Genomic_DNA"/>
</dbReference>
<dbReference type="InterPro" id="IPR056475">
    <property type="entry name" value="GBD_Hemicentin/VWA7"/>
</dbReference>
<dbReference type="PANTHER" id="PTHR14905">
    <property type="entry name" value="NG37"/>
    <property type="match status" value="1"/>
</dbReference>
<dbReference type="InterPro" id="IPR052577">
    <property type="entry name" value="VWA7"/>
</dbReference>
<evidence type="ECO:0000256" key="4">
    <source>
        <dbReference type="ARBA" id="ARBA00023180"/>
    </source>
</evidence>
<comment type="subcellular location">
    <subcellularLocation>
        <location evidence="1">Secreted</location>
    </subcellularLocation>
</comment>
<dbReference type="Gene3D" id="3.40.50.410">
    <property type="entry name" value="von Willebrand factor, type A domain"/>
    <property type="match status" value="1"/>
</dbReference>
<proteinExistence type="predicted"/>
<dbReference type="Pfam" id="PF23560">
    <property type="entry name" value="GBD_Hemicentin"/>
    <property type="match status" value="1"/>
</dbReference>
<feature type="domain" description="Hemicentin/VWA7 galactose-binding" evidence="7">
    <location>
        <begin position="467"/>
        <end position="552"/>
    </location>
</feature>
<evidence type="ECO:0000256" key="6">
    <source>
        <dbReference type="SAM" id="Phobius"/>
    </source>
</evidence>
<evidence type="ECO:0000259" key="7">
    <source>
        <dbReference type="Pfam" id="PF23560"/>
    </source>
</evidence>
<name>A0A8S3UX71_MYTED</name>
<evidence type="ECO:0000256" key="1">
    <source>
        <dbReference type="ARBA" id="ARBA00004613"/>
    </source>
</evidence>
<evidence type="ECO:0000256" key="5">
    <source>
        <dbReference type="SAM" id="MobiDB-lite"/>
    </source>
</evidence>
<comment type="caution">
    <text evidence="9">The sequence shown here is derived from an EMBL/GenBank/DDBJ whole genome shotgun (WGS) entry which is preliminary data.</text>
</comment>
<evidence type="ECO:0000256" key="2">
    <source>
        <dbReference type="ARBA" id="ARBA00022525"/>
    </source>
</evidence>
<keyword evidence="6" id="KW-0472">Membrane</keyword>
<accession>A0A8S3UX71</accession>
<dbReference type="AlphaFoldDB" id="A0A8S3UX71"/>
<feature type="domain" description="Hemicentin-1-like von Willebrand factor A" evidence="8">
    <location>
        <begin position="22"/>
        <end position="164"/>
    </location>
</feature>
<gene>
    <name evidence="9" type="ORF">MEDL_61880</name>
</gene>
<dbReference type="GO" id="GO:0005576">
    <property type="term" value="C:extracellular region"/>
    <property type="evidence" value="ECO:0007669"/>
    <property type="project" value="UniProtKB-SubCell"/>
</dbReference>
<keyword evidence="4" id="KW-0325">Glycoprotein</keyword>
<feature type="region of interest" description="Disordered" evidence="5">
    <location>
        <begin position="1193"/>
        <end position="1213"/>
    </location>
</feature>
<dbReference type="Proteomes" id="UP000683360">
    <property type="component" value="Unassembled WGS sequence"/>
</dbReference>
<dbReference type="InterPro" id="IPR036465">
    <property type="entry name" value="vWFA_dom_sf"/>
</dbReference>
<keyword evidence="2" id="KW-0964">Secreted</keyword>
<organism evidence="9 10">
    <name type="scientific">Mytilus edulis</name>
    <name type="common">Blue mussel</name>
    <dbReference type="NCBI Taxonomy" id="6550"/>
    <lineage>
        <taxon>Eukaryota</taxon>
        <taxon>Metazoa</taxon>
        <taxon>Spiralia</taxon>
        <taxon>Lophotrochozoa</taxon>
        <taxon>Mollusca</taxon>
        <taxon>Bivalvia</taxon>
        <taxon>Autobranchia</taxon>
        <taxon>Pteriomorphia</taxon>
        <taxon>Mytilida</taxon>
        <taxon>Mytiloidea</taxon>
        <taxon>Mytilidae</taxon>
        <taxon>Mytilinae</taxon>
        <taxon>Mytilus</taxon>
    </lineage>
</organism>
<sequence length="1255" mass="137415">MGIHLTTPENFMRLLQLDSDYSLVFVIDTSGSMASDLPTIIQQSNIIIQAANTVSNSPSNYILVTFSDPVTSIDLQKTTHSVDMITWINGLKAQGGSANDCPEFSLSAIESAANASSPGSIIYVFTDATPKDPYKQEKIDSLIAENQLQIFFTVTGTCSTTNHNGLKYSENSKPAIGRKKRDALDNFYDEHNEEADDDKQSSIVLIVKEKLSVLEPPRIQIPVDNTIEEIHIDIKGDTAMPYPVLQKPNKEYVNMDGQDASKTILTENMISITIQDPEPGIWNLLRFDHTSWDIEVTGLSTLDFEYKISKDDIENKFVIEVTTDFRDKAFVMYNLIIGNPSGDIQKVGLNRTSENVYSCHVRKYKKDFVLAIEGLDDKGNVFQRFHHSYSDLSATFVASNTGHYRHRRATSWDLMDVYRHLASVSGGHMLQTTKDQIPYVANMFKASLSKSEVLILKNVFPGGPSTTKQINIDIDDSISQFTLKLHSKKDVPHFNLLNSNGNTQPIDNKTIHMYNIGSTYMSIVVDHPKTGSWSLRKNDMNEWDVEVTAQSTVDFTAKLMAYDASSFSYFQIHGRPIPDENVTLAIEINDKSIGLDRVSLLNVFDDEISHYSLQWRNKSSSRAFYMTTITIPHEFFKLAVVGTTKSTGNNFVRMHRNVIEIVNIKLDHLPEKDPLYLNEDLNVTFVIKNAGSQDEDVIVTIKDDKTFAVGTKSRTFHLKAWTNQTSYFTIHGGKTKGETTTITLTAKPAASTRSNSKFQQIITSLTVEERKVDKIPPVCNVTTTSISCNDPCKCKNMNAFVIAELWDEGEGLSEITTPNSPPNSLQVHGFSKGLVKSKGTKVDIIPPVCNVTTTFISCNDPCKCSNMNAVVIAEVWDEGDGLSEITAPNTPLNSLQVHGFSKGLVKAKGTKVDIIPPVCNMTTTSISCNDPCKCSNMHAVVIAELWDEGDGLSEITAPNTPLNSLQKVDIIPPVCNVTTTSISCNDPCKCKNMNAVVIAELWDEGDGLSEISAPNTQLNSLQKVDIIPPVCNVKTTSISCNDPCKCSKMNAFVIAELWDEGDGLSEITAPNSPPNSLQLHGFSKGLVKAKGTVSASLIIDCCRKNVTIYVKDLKNLTSSCDIQIDPTYDATNPCTTTTTTTTTTLKPKSTTTIVSAKPTPLISITSSKLSAGSSSTTKSFSVTSTKQSVITGSTTTTITQNPSSSKEENSSSLSDGATYGIAAAVGAMTLAVVIGAIALITKKLAAVSPKKTEEE</sequence>
<dbReference type="Pfam" id="PF25106">
    <property type="entry name" value="VWA_4"/>
    <property type="match status" value="1"/>
</dbReference>
<keyword evidence="10" id="KW-1185">Reference proteome</keyword>
<evidence type="ECO:0000259" key="8">
    <source>
        <dbReference type="Pfam" id="PF25106"/>
    </source>
</evidence>
<feature type="transmembrane region" description="Helical" evidence="6">
    <location>
        <begin position="1219"/>
        <end position="1241"/>
    </location>
</feature>
<evidence type="ECO:0000256" key="3">
    <source>
        <dbReference type="ARBA" id="ARBA00022729"/>
    </source>
</evidence>
<dbReference type="PANTHER" id="PTHR14905:SF7">
    <property type="entry name" value="VON WILLEBRAND FACTOR A DOMAIN-CONTAINING PROTEIN 7"/>
    <property type="match status" value="1"/>
</dbReference>
<reference evidence="9" key="1">
    <citation type="submission" date="2021-03" db="EMBL/GenBank/DDBJ databases">
        <authorList>
            <person name="Bekaert M."/>
        </authorList>
    </citation>
    <scope>NUCLEOTIDE SEQUENCE</scope>
</reference>
<dbReference type="InterPro" id="IPR056861">
    <property type="entry name" value="HMCN1-like_VWA"/>
</dbReference>
<dbReference type="OrthoDB" id="10043511at2759"/>
<evidence type="ECO:0000313" key="10">
    <source>
        <dbReference type="Proteomes" id="UP000683360"/>
    </source>
</evidence>
<keyword evidence="6" id="KW-0812">Transmembrane</keyword>
<keyword evidence="3" id="KW-0732">Signal</keyword>
<evidence type="ECO:0000313" key="9">
    <source>
        <dbReference type="EMBL" id="CAG2250172.1"/>
    </source>
</evidence>